<reference evidence="2" key="1">
    <citation type="submission" date="2019-08" db="EMBL/GenBank/DDBJ databases">
        <authorList>
            <person name="Kucharzyk K."/>
            <person name="Murdoch R.W."/>
            <person name="Higgins S."/>
            <person name="Loffler F."/>
        </authorList>
    </citation>
    <scope>NUCLEOTIDE SEQUENCE</scope>
</reference>
<dbReference type="EMBL" id="VSSQ01070995">
    <property type="protein sequence ID" value="MPN22700.1"/>
    <property type="molecule type" value="Genomic_DNA"/>
</dbReference>
<dbReference type="Pfam" id="PF13354">
    <property type="entry name" value="Beta-lactamase2"/>
    <property type="match status" value="1"/>
</dbReference>
<dbReference type="InterPro" id="IPR045155">
    <property type="entry name" value="Beta-lactam_cat"/>
</dbReference>
<dbReference type="GO" id="GO:0030655">
    <property type="term" value="P:beta-lactam antibiotic catabolic process"/>
    <property type="evidence" value="ECO:0007669"/>
    <property type="project" value="InterPro"/>
</dbReference>
<dbReference type="SUPFAM" id="SSF56601">
    <property type="entry name" value="beta-lactamase/transpeptidase-like"/>
    <property type="match status" value="1"/>
</dbReference>
<feature type="domain" description="Beta-lactamase class A catalytic" evidence="1">
    <location>
        <begin position="1"/>
        <end position="72"/>
    </location>
</feature>
<gene>
    <name evidence="2" type="ORF">SDC9_170083</name>
</gene>
<dbReference type="Gene3D" id="3.40.710.10">
    <property type="entry name" value="DD-peptidase/beta-lactamase superfamily"/>
    <property type="match status" value="1"/>
</dbReference>
<sequence length="100" mass="11484">MARVFEAIYREKYLGKDKSNVLKYELATTIFHDEIPRHMLTPVMHKVGQLDDVLCDVGVVDDGKDQILISAYTKTQQPSYYASDFIANISAKLYNALRRK</sequence>
<accession>A0A645G9L2</accession>
<evidence type="ECO:0000259" key="1">
    <source>
        <dbReference type="Pfam" id="PF13354"/>
    </source>
</evidence>
<comment type="caution">
    <text evidence="2">The sequence shown here is derived from an EMBL/GenBank/DDBJ whole genome shotgun (WGS) entry which is preliminary data.</text>
</comment>
<proteinExistence type="predicted"/>
<evidence type="ECO:0000313" key="2">
    <source>
        <dbReference type="EMBL" id="MPN22700.1"/>
    </source>
</evidence>
<organism evidence="2">
    <name type="scientific">bioreactor metagenome</name>
    <dbReference type="NCBI Taxonomy" id="1076179"/>
    <lineage>
        <taxon>unclassified sequences</taxon>
        <taxon>metagenomes</taxon>
        <taxon>ecological metagenomes</taxon>
    </lineage>
</organism>
<dbReference type="InterPro" id="IPR012338">
    <property type="entry name" value="Beta-lactam/transpept-like"/>
</dbReference>
<protein>
    <recommendedName>
        <fullName evidence="1">Beta-lactamase class A catalytic domain-containing protein</fullName>
    </recommendedName>
</protein>
<dbReference type="AlphaFoldDB" id="A0A645G9L2"/>
<name>A0A645G9L2_9ZZZZ</name>
<dbReference type="GO" id="GO:0008800">
    <property type="term" value="F:beta-lactamase activity"/>
    <property type="evidence" value="ECO:0007669"/>
    <property type="project" value="InterPro"/>
</dbReference>